<comment type="caution">
    <text evidence="1">The sequence shown here is derived from an EMBL/GenBank/DDBJ whole genome shotgun (WGS) entry which is preliminary data.</text>
</comment>
<dbReference type="EMBL" id="CM039171">
    <property type="protein sequence ID" value="KAH9793517.1"/>
    <property type="molecule type" value="Genomic_DNA"/>
</dbReference>
<organism evidence="1 2">
    <name type="scientific">Citrus sinensis</name>
    <name type="common">Sweet orange</name>
    <name type="synonym">Citrus aurantium var. sinensis</name>
    <dbReference type="NCBI Taxonomy" id="2711"/>
    <lineage>
        <taxon>Eukaryota</taxon>
        <taxon>Viridiplantae</taxon>
        <taxon>Streptophyta</taxon>
        <taxon>Embryophyta</taxon>
        <taxon>Tracheophyta</taxon>
        <taxon>Spermatophyta</taxon>
        <taxon>Magnoliopsida</taxon>
        <taxon>eudicotyledons</taxon>
        <taxon>Gunneridae</taxon>
        <taxon>Pentapetalae</taxon>
        <taxon>rosids</taxon>
        <taxon>malvids</taxon>
        <taxon>Sapindales</taxon>
        <taxon>Rutaceae</taxon>
        <taxon>Aurantioideae</taxon>
        <taxon>Citrus</taxon>
    </lineage>
</organism>
<evidence type="ECO:0000313" key="1">
    <source>
        <dbReference type="EMBL" id="KAH9793517.1"/>
    </source>
</evidence>
<dbReference type="Proteomes" id="UP000829398">
    <property type="component" value="Chromosome 2"/>
</dbReference>
<evidence type="ECO:0000313" key="2">
    <source>
        <dbReference type="Proteomes" id="UP000829398"/>
    </source>
</evidence>
<gene>
    <name evidence="1" type="ORF">KPL71_004546</name>
</gene>
<protein>
    <submittedName>
        <fullName evidence="1">DUF1664 domain-containing protein</fullName>
    </submittedName>
</protein>
<name>A0ACB8N5T2_CITSI</name>
<reference evidence="2" key="1">
    <citation type="journal article" date="2023" name="Hortic. Res.">
        <title>A chromosome-level phased genome enabling allele-level studies in sweet orange: a case study on citrus Huanglongbing tolerance.</title>
        <authorList>
            <person name="Wu B."/>
            <person name="Yu Q."/>
            <person name="Deng Z."/>
            <person name="Duan Y."/>
            <person name="Luo F."/>
            <person name="Gmitter F. Jr."/>
        </authorList>
    </citation>
    <scope>NUCLEOTIDE SEQUENCE [LARGE SCALE GENOMIC DNA]</scope>
    <source>
        <strain evidence="2">cv. Valencia</strain>
    </source>
</reference>
<proteinExistence type="predicted"/>
<sequence length="221" mass="24615">MALQAGVSTSKVIVLLGAGLTGSIVLRSGRLSEIIAQLQELLKGVDEVRFRHLSTIAHFLLLRYCQLFVSLRIQQLSQEIKELTLSNPVTIFNGNPSSSGGYSSYLTPAAAIGAMGYCYMWWKLVVFADYIIFFLLLSSSRGWSLSDVMFVTKHNMANAVASVSKQLEHVSETLASTKRQLSKRLQNLDWKLQEQIETSKLIANDVHHLFELSASFEVTKT</sequence>
<keyword evidence="2" id="KW-1185">Reference proteome</keyword>
<accession>A0ACB8N5T2</accession>